<sequence length="168" mass="18133">MNEGAAGPLGGREARPLEPKLLVADEPTSALDLSTRSEILNLLLRLQEDAGQAMILISHDVTTIKHLSHRVAVMYLGRVVEEGTVGDLISEPRHPYTQALLSAVPEPDPMTPRRGTRIVLTGDPPSPIDLPSGCRFRTRCPIATTECAITDPPLVPIGEQHVVPCIRA</sequence>
<protein>
    <recommendedName>
        <fullName evidence="5">Oligopeptide/dipeptide ABC transporter C-terminal domain-containing protein</fullName>
    </recommendedName>
</protein>
<keyword evidence="2" id="KW-0813">Transport</keyword>
<dbReference type="Gene3D" id="3.40.50.300">
    <property type="entry name" value="P-loop containing nucleotide triphosphate hydrolases"/>
    <property type="match status" value="1"/>
</dbReference>
<dbReference type="OrthoDB" id="8481147at2"/>
<dbReference type="InterPro" id="IPR027417">
    <property type="entry name" value="P-loop_NTPase"/>
</dbReference>
<evidence type="ECO:0000256" key="2">
    <source>
        <dbReference type="ARBA" id="ARBA00022448"/>
    </source>
</evidence>
<evidence type="ECO:0000256" key="1">
    <source>
        <dbReference type="ARBA" id="ARBA00005417"/>
    </source>
</evidence>
<evidence type="ECO:0000256" key="4">
    <source>
        <dbReference type="ARBA" id="ARBA00022840"/>
    </source>
</evidence>
<evidence type="ECO:0000256" key="3">
    <source>
        <dbReference type="ARBA" id="ARBA00022741"/>
    </source>
</evidence>
<comment type="similarity">
    <text evidence="1">Belongs to the ABC transporter superfamily.</text>
</comment>
<reference evidence="6 7" key="1">
    <citation type="submission" date="2019-10" db="EMBL/GenBank/DDBJ databases">
        <title>Whole genome shotgun sequence of Acrocarpospora macrocephala NBRC 16266.</title>
        <authorList>
            <person name="Ichikawa N."/>
            <person name="Kimura A."/>
            <person name="Kitahashi Y."/>
            <person name="Komaki H."/>
            <person name="Oguchi A."/>
        </authorList>
    </citation>
    <scope>NUCLEOTIDE SEQUENCE [LARGE SCALE GENOMIC DNA]</scope>
    <source>
        <strain evidence="6 7">NBRC 16266</strain>
    </source>
</reference>
<dbReference type="AlphaFoldDB" id="A0A5M3WS93"/>
<dbReference type="NCBIfam" id="TIGR01727">
    <property type="entry name" value="oligo_HPY"/>
    <property type="match status" value="1"/>
</dbReference>
<dbReference type="EMBL" id="BLAE01000030">
    <property type="protein sequence ID" value="GES11470.1"/>
    <property type="molecule type" value="Genomic_DNA"/>
</dbReference>
<keyword evidence="3" id="KW-0547">Nucleotide-binding</keyword>
<dbReference type="PANTHER" id="PTHR43776:SF7">
    <property type="entry name" value="D,D-DIPEPTIDE TRANSPORT ATP-BINDING PROTEIN DDPF-RELATED"/>
    <property type="match status" value="1"/>
</dbReference>
<evidence type="ECO:0000259" key="5">
    <source>
        <dbReference type="Pfam" id="PF08352"/>
    </source>
</evidence>
<feature type="domain" description="Oligopeptide/dipeptide ABC transporter C-terminal" evidence="5">
    <location>
        <begin position="80"/>
        <end position="147"/>
    </location>
</feature>
<dbReference type="Proteomes" id="UP000331127">
    <property type="component" value="Unassembled WGS sequence"/>
</dbReference>
<comment type="caution">
    <text evidence="6">The sequence shown here is derived from an EMBL/GenBank/DDBJ whole genome shotgun (WGS) entry which is preliminary data.</text>
</comment>
<dbReference type="GO" id="GO:0015833">
    <property type="term" value="P:peptide transport"/>
    <property type="evidence" value="ECO:0007669"/>
    <property type="project" value="InterPro"/>
</dbReference>
<dbReference type="PANTHER" id="PTHR43776">
    <property type="entry name" value="TRANSPORT ATP-BINDING PROTEIN"/>
    <property type="match status" value="1"/>
</dbReference>
<dbReference type="RefSeq" id="WP_155356837.1">
    <property type="nucleotide sequence ID" value="NZ_BAAAHL010000068.1"/>
</dbReference>
<dbReference type="InterPro" id="IPR013563">
    <property type="entry name" value="Oligopep_ABC_C"/>
</dbReference>
<organism evidence="6 7">
    <name type="scientific">Acrocarpospora macrocephala</name>
    <dbReference type="NCBI Taxonomy" id="150177"/>
    <lineage>
        <taxon>Bacteria</taxon>
        <taxon>Bacillati</taxon>
        <taxon>Actinomycetota</taxon>
        <taxon>Actinomycetes</taxon>
        <taxon>Streptosporangiales</taxon>
        <taxon>Streptosporangiaceae</taxon>
        <taxon>Acrocarpospora</taxon>
    </lineage>
</organism>
<name>A0A5M3WS93_9ACTN</name>
<evidence type="ECO:0000313" key="6">
    <source>
        <dbReference type="EMBL" id="GES11470.1"/>
    </source>
</evidence>
<keyword evidence="7" id="KW-1185">Reference proteome</keyword>
<proteinExistence type="inferred from homology"/>
<dbReference type="InterPro" id="IPR050319">
    <property type="entry name" value="ABC_transp_ATP-bind"/>
</dbReference>
<accession>A0A5M3WS93</accession>
<dbReference type="Pfam" id="PF08352">
    <property type="entry name" value="oligo_HPY"/>
    <property type="match status" value="1"/>
</dbReference>
<gene>
    <name evidence="6" type="ORF">Amac_050670</name>
</gene>
<evidence type="ECO:0000313" key="7">
    <source>
        <dbReference type="Proteomes" id="UP000331127"/>
    </source>
</evidence>
<dbReference type="SUPFAM" id="SSF52540">
    <property type="entry name" value="P-loop containing nucleoside triphosphate hydrolases"/>
    <property type="match status" value="1"/>
</dbReference>
<keyword evidence="4" id="KW-0067">ATP-binding</keyword>
<dbReference type="GO" id="GO:0005524">
    <property type="term" value="F:ATP binding"/>
    <property type="evidence" value="ECO:0007669"/>
    <property type="project" value="UniProtKB-KW"/>
</dbReference>